<feature type="transmembrane region" description="Helical" evidence="1">
    <location>
        <begin position="6"/>
        <end position="29"/>
    </location>
</feature>
<dbReference type="HOGENOM" id="CLU_2516920_0_0_1"/>
<reference evidence="3" key="1">
    <citation type="journal article" date="2012" name="Nat. Biotechnol.">
        <title>Reference genome sequence of the model plant Setaria.</title>
        <authorList>
            <person name="Bennetzen J.L."/>
            <person name="Schmutz J."/>
            <person name="Wang H."/>
            <person name="Percifield R."/>
            <person name="Hawkins J."/>
            <person name="Pontaroli A.C."/>
            <person name="Estep M."/>
            <person name="Feng L."/>
            <person name="Vaughn J.N."/>
            <person name="Grimwood J."/>
            <person name="Jenkins J."/>
            <person name="Barry K."/>
            <person name="Lindquist E."/>
            <person name="Hellsten U."/>
            <person name="Deshpande S."/>
            <person name="Wang X."/>
            <person name="Wu X."/>
            <person name="Mitros T."/>
            <person name="Triplett J."/>
            <person name="Yang X."/>
            <person name="Ye C.Y."/>
            <person name="Mauro-Herrera M."/>
            <person name="Wang L."/>
            <person name="Li P."/>
            <person name="Sharma M."/>
            <person name="Sharma R."/>
            <person name="Ronald P.C."/>
            <person name="Panaud O."/>
            <person name="Kellogg E.A."/>
            <person name="Brutnell T.P."/>
            <person name="Doust A.N."/>
            <person name="Tuskan G.A."/>
            <person name="Rokhsar D."/>
            <person name="Devos K.M."/>
        </authorList>
    </citation>
    <scope>NUCLEOTIDE SEQUENCE [LARGE SCALE GENOMIC DNA]</scope>
    <source>
        <strain evidence="3">cv. Yugu1</strain>
    </source>
</reference>
<dbReference type="AlphaFoldDB" id="K3ZKM5"/>
<dbReference type="EMBL" id="AGNK02004821">
    <property type="status" value="NOT_ANNOTATED_CDS"/>
    <property type="molecule type" value="Genomic_DNA"/>
</dbReference>
<sequence>MVHNKMVPSILVGTIIQYSSIYILLSFIFTSGSLRKFEHCLRIYCSAVLCMEERYLYLPKHRASLTASFQSCRPTLGVFLFLKEA</sequence>
<keyword evidence="1" id="KW-0472">Membrane</keyword>
<name>K3ZKM5_SETIT</name>
<accession>K3ZKM5</accession>
<keyword evidence="1" id="KW-0812">Transmembrane</keyword>
<evidence type="ECO:0000313" key="3">
    <source>
        <dbReference type="Proteomes" id="UP000004995"/>
    </source>
</evidence>
<organism evidence="2 3">
    <name type="scientific">Setaria italica</name>
    <name type="common">Foxtail millet</name>
    <name type="synonym">Panicum italicum</name>
    <dbReference type="NCBI Taxonomy" id="4555"/>
    <lineage>
        <taxon>Eukaryota</taxon>
        <taxon>Viridiplantae</taxon>
        <taxon>Streptophyta</taxon>
        <taxon>Embryophyta</taxon>
        <taxon>Tracheophyta</taxon>
        <taxon>Spermatophyta</taxon>
        <taxon>Magnoliopsida</taxon>
        <taxon>Liliopsida</taxon>
        <taxon>Poales</taxon>
        <taxon>Poaceae</taxon>
        <taxon>PACMAD clade</taxon>
        <taxon>Panicoideae</taxon>
        <taxon>Panicodae</taxon>
        <taxon>Paniceae</taxon>
        <taxon>Cenchrinae</taxon>
        <taxon>Setaria</taxon>
    </lineage>
</organism>
<dbReference type="Gramene" id="KQK94291">
    <property type="protein sequence ID" value="KQK94291"/>
    <property type="gene ID" value="SETIT_027131mg"/>
</dbReference>
<dbReference type="InParanoid" id="K3ZKM5"/>
<dbReference type="EnsemblPlants" id="KQK94291">
    <property type="protein sequence ID" value="KQK94291"/>
    <property type="gene ID" value="SETIT_027131mg"/>
</dbReference>
<keyword evidence="1" id="KW-1133">Transmembrane helix</keyword>
<reference evidence="2" key="2">
    <citation type="submission" date="2018-08" db="UniProtKB">
        <authorList>
            <consortium name="EnsemblPlants"/>
        </authorList>
    </citation>
    <scope>IDENTIFICATION</scope>
    <source>
        <strain evidence="2">Yugu1</strain>
    </source>
</reference>
<evidence type="ECO:0000313" key="2">
    <source>
        <dbReference type="EnsemblPlants" id="KQK94291"/>
    </source>
</evidence>
<protein>
    <submittedName>
        <fullName evidence="2">Uncharacterized protein</fullName>
    </submittedName>
</protein>
<evidence type="ECO:0000256" key="1">
    <source>
        <dbReference type="SAM" id="Phobius"/>
    </source>
</evidence>
<keyword evidence="3" id="KW-1185">Reference proteome</keyword>
<proteinExistence type="predicted"/>
<dbReference type="Proteomes" id="UP000004995">
    <property type="component" value="Unassembled WGS sequence"/>
</dbReference>